<dbReference type="AlphaFoldDB" id="A0A409VK74"/>
<dbReference type="PANTHER" id="PTHR45348:SF2">
    <property type="entry name" value="ZINC-TYPE ALCOHOL DEHYDROGENASE-LIKE PROTEIN C2E1P3.01"/>
    <property type="match status" value="1"/>
</dbReference>
<gene>
    <name evidence="2" type="ORF">CVT24_008825</name>
</gene>
<dbReference type="Gene3D" id="3.90.180.10">
    <property type="entry name" value="Medium-chain alcohol dehydrogenases, catalytic domain"/>
    <property type="match status" value="1"/>
</dbReference>
<dbReference type="CDD" id="cd08249">
    <property type="entry name" value="enoyl_reductase_like"/>
    <property type="match status" value="1"/>
</dbReference>
<evidence type="ECO:0000259" key="1">
    <source>
        <dbReference type="SMART" id="SM00829"/>
    </source>
</evidence>
<evidence type="ECO:0000313" key="3">
    <source>
        <dbReference type="Proteomes" id="UP000284842"/>
    </source>
</evidence>
<protein>
    <recommendedName>
        <fullName evidence="1">Enoyl reductase (ER) domain-containing protein</fullName>
    </recommendedName>
</protein>
<sequence length="472" mass="50648">IQIAKLSGFSPIITTSSLTHTTDLKNLGATHIIDRTLPHSELIAQINSILNGQAIKVAFDAISEADTQKVALDLLATGGKLALTLPAIEKPEDKTVFFVVGLLRFGDNIPRLENLYTNYASEWVKQGVIKQKALFLPSQGGDFYVGETQVPQPGPGEILIKVMAAGLNPSDWKNRKSAFFIPAYPAILGLDLAGDVEAVGEGVEEFKKGDRVFFQGEFGNRTAGFQQYAIGFAVTTARIPDGVSYDEAAALPVALTAAYAGLGNPNPDGLGFTVPNSKEHEGKYAGEPIMVLGGATSVGQLVIQIAKLMGFSPIITTASLSNAQELQAFGADHILDRKLSNAEINTQLQTILAGRPLKTVYDTVSSADTQKLAMDIIVPGGQIVIVYLATEKSTDDKRVNFVLGGLRMPPHVELLENLYHDVVSDWLASGVIKPNRVEILPDGLNGIPEGLRRLEADEASRVKLIARPQETL</sequence>
<dbReference type="InterPro" id="IPR020843">
    <property type="entry name" value="ER"/>
</dbReference>
<accession>A0A409VK74</accession>
<feature type="domain" description="Enoyl reductase (ER)" evidence="1">
    <location>
        <begin position="140"/>
        <end position="466"/>
    </location>
</feature>
<dbReference type="InterPro" id="IPR011032">
    <property type="entry name" value="GroES-like_sf"/>
</dbReference>
<organism evidence="2 3">
    <name type="scientific">Panaeolus cyanescens</name>
    <dbReference type="NCBI Taxonomy" id="181874"/>
    <lineage>
        <taxon>Eukaryota</taxon>
        <taxon>Fungi</taxon>
        <taxon>Dikarya</taxon>
        <taxon>Basidiomycota</taxon>
        <taxon>Agaricomycotina</taxon>
        <taxon>Agaricomycetes</taxon>
        <taxon>Agaricomycetidae</taxon>
        <taxon>Agaricales</taxon>
        <taxon>Agaricineae</taxon>
        <taxon>Galeropsidaceae</taxon>
        <taxon>Panaeolus</taxon>
    </lineage>
</organism>
<dbReference type="InterPro" id="IPR047122">
    <property type="entry name" value="Trans-enoyl_RdTase-like"/>
</dbReference>
<dbReference type="Pfam" id="PF00107">
    <property type="entry name" value="ADH_zinc_N"/>
    <property type="match status" value="2"/>
</dbReference>
<dbReference type="InterPro" id="IPR013154">
    <property type="entry name" value="ADH-like_N"/>
</dbReference>
<dbReference type="PANTHER" id="PTHR45348">
    <property type="entry name" value="HYPOTHETICAL OXIDOREDUCTASE (EUROFUNG)"/>
    <property type="match status" value="1"/>
</dbReference>
<feature type="non-terminal residue" evidence="2">
    <location>
        <position position="1"/>
    </location>
</feature>
<dbReference type="GO" id="GO:0016651">
    <property type="term" value="F:oxidoreductase activity, acting on NAD(P)H"/>
    <property type="evidence" value="ECO:0007669"/>
    <property type="project" value="InterPro"/>
</dbReference>
<proteinExistence type="predicted"/>
<dbReference type="Pfam" id="PF08240">
    <property type="entry name" value="ADH_N"/>
    <property type="match status" value="1"/>
</dbReference>
<dbReference type="STRING" id="181874.A0A409VK74"/>
<comment type="caution">
    <text evidence="2">The sequence shown here is derived from an EMBL/GenBank/DDBJ whole genome shotgun (WGS) entry which is preliminary data.</text>
</comment>
<name>A0A409VK74_9AGAR</name>
<evidence type="ECO:0000313" key="2">
    <source>
        <dbReference type="EMBL" id="PPQ66672.1"/>
    </source>
</evidence>
<dbReference type="OrthoDB" id="3233595at2759"/>
<dbReference type="InterPro" id="IPR036291">
    <property type="entry name" value="NAD(P)-bd_dom_sf"/>
</dbReference>
<dbReference type="SUPFAM" id="SSF51735">
    <property type="entry name" value="NAD(P)-binding Rossmann-fold domains"/>
    <property type="match status" value="2"/>
</dbReference>
<dbReference type="InterPro" id="IPR013149">
    <property type="entry name" value="ADH-like_C"/>
</dbReference>
<dbReference type="Proteomes" id="UP000284842">
    <property type="component" value="Unassembled WGS sequence"/>
</dbReference>
<reference evidence="2 3" key="1">
    <citation type="journal article" date="2018" name="Evol. Lett.">
        <title>Horizontal gene cluster transfer increased hallucinogenic mushroom diversity.</title>
        <authorList>
            <person name="Reynolds H.T."/>
            <person name="Vijayakumar V."/>
            <person name="Gluck-Thaler E."/>
            <person name="Korotkin H.B."/>
            <person name="Matheny P.B."/>
            <person name="Slot J.C."/>
        </authorList>
    </citation>
    <scope>NUCLEOTIDE SEQUENCE [LARGE SCALE GENOMIC DNA]</scope>
    <source>
        <strain evidence="2 3">2629</strain>
    </source>
</reference>
<dbReference type="SMART" id="SM00829">
    <property type="entry name" value="PKS_ER"/>
    <property type="match status" value="1"/>
</dbReference>
<keyword evidence="3" id="KW-1185">Reference proteome</keyword>
<dbReference type="InParanoid" id="A0A409VK74"/>
<dbReference type="Gene3D" id="3.40.50.720">
    <property type="entry name" value="NAD(P)-binding Rossmann-like Domain"/>
    <property type="match status" value="2"/>
</dbReference>
<dbReference type="SUPFAM" id="SSF50129">
    <property type="entry name" value="GroES-like"/>
    <property type="match status" value="1"/>
</dbReference>
<dbReference type="EMBL" id="NHTK01006037">
    <property type="protein sequence ID" value="PPQ66672.1"/>
    <property type="molecule type" value="Genomic_DNA"/>
</dbReference>